<dbReference type="InterPro" id="IPR023271">
    <property type="entry name" value="Aquaporin-like"/>
</dbReference>
<feature type="transmembrane region" description="Helical" evidence="7">
    <location>
        <begin position="120"/>
        <end position="138"/>
    </location>
</feature>
<dbReference type="InterPro" id="IPR034294">
    <property type="entry name" value="Aquaporin_transptr"/>
</dbReference>
<gene>
    <name evidence="8" type="ORF">GCM10010346_19640</name>
</gene>
<feature type="transmembrane region" description="Helical" evidence="7">
    <location>
        <begin position="74"/>
        <end position="99"/>
    </location>
</feature>
<sequence length="278" mass="28642">MDTTLHRFQDTEYTFHYQRPDAGEDHSMGIDRALPRRAAAELVGTAALVTVVVGSGIQAAGLSQDTGVQLLANALASAIGLGLLIVLLGPVSGAHLNPVITLFAWWSQRRAAARFSGREAALYITAQLAGAVAGGLLAEAMFGRTPGVWSTRVRSDGHLLLGEAVATAGLVLVVYGLERIGRARLMPVAVASYIAAAIWFTSSGSFANPAATAGRALTDSLTGIAPASLPGFVTAQLLGGLLGAGLATVLYGPRVTPAQPAGPAAGARAWWRPLSRRA</sequence>
<dbReference type="Pfam" id="PF00230">
    <property type="entry name" value="MIP"/>
    <property type="match status" value="1"/>
</dbReference>
<evidence type="ECO:0000256" key="2">
    <source>
        <dbReference type="ARBA" id="ARBA00006175"/>
    </source>
</evidence>
<keyword evidence="4 7" id="KW-1133">Transmembrane helix</keyword>
<organism evidence="8 9">
    <name type="scientific">Streptomyces chryseus</name>
    <dbReference type="NCBI Taxonomy" id="68186"/>
    <lineage>
        <taxon>Bacteria</taxon>
        <taxon>Bacillati</taxon>
        <taxon>Actinomycetota</taxon>
        <taxon>Actinomycetes</taxon>
        <taxon>Kitasatosporales</taxon>
        <taxon>Streptomycetaceae</taxon>
        <taxon>Streptomyces</taxon>
    </lineage>
</organism>
<dbReference type="InterPro" id="IPR000425">
    <property type="entry name" value="MIP"/>
</dbReference>
<comment type="similarity">
    <text evidence="2 6">Belongs to the MIP/aquaporin (TC 1.A.8) family.</text>
</comment>
<feature type="transmembrane region" description="Helical" evidence="7">
    <location>
        <begin position="189"/>
        <end position="207"/>
    </location>
</feature>
<feature type="transmembrane region" description="Helical" evidence="7">
    <location>
        <begin position="158"/>
        <end position="177"/>
    </location>
</feature>
<proteinExistence type="inferred from homology"/>
<evidence type="ECO:0000256" key="4">
    <source>
        <dbReference type="ARBA" id="ARBA00022989"/>
    </source>
</evidence>
<comment type="subcellular location">
    <subcellularLocation>
        <location evidence="1">Membrane</location>
        <topology evidence="1">Multi-pass membrane protein</topology>
    </subcellularLocation>
</comment>
<dbReference type="SUPFAM" id="SSF81338">
    <property type="entry name" value="Aquaporin-like"/>
    <property type="match status" value="1"/>
</dbReference>
<evidence type="ECO:0000256" key="1">
    <source>
        <dbReference type="ARBA" id="ARBA00004141"/>
    </source>
</evidence>
<dbReference type="PRINTS" id="PR00783">
    <property type="entry name" value="MINTRINSICP"/>
</dbReference>
<name>A0ABQ3DJA4_9ACTN</name>
<keyword evidence="3 6" id="KW-0812">Transmembrane</keyword>
<evidence type="ECO:0000256" key="3">
    <source>
        <dbReference type="ARBA" id="ARBA00022692"/>
    </source>
</evidence>
<evidence type="ECO:0000313" key="9">
    <source>
        <dbReference type="Proteomes" id="UP000599437"/>
    </source>
</evidence>
<feature type="transmembrane region" description="Helical" evidence="7">
    <location>
        <begin position="227"/>
        <end position="251"/>
    </location>
</feature>
<keyword evidence="9" id="KW-1185">Reference proteome</keyword>
<feature type="transmembrane region" description="Helical" evidence="7">
    <location>
        <begin position="42"/>
        <end position="62"/>
    </location>
</feature>
<reference evidence="9" key="1">
    <citation type="journal article" date="2019" name="Int. J. Syst. Evol. Microbiol.">
        <title>The Global Catalogue of Microorganisms (GCM) 10K type strain sequencing project: providing services to taxonomists for standard genome sequencing and annotation.</title>
        <authorList>
            <consortium name="The Broad Institute Genomics Platform"/>
            <consortium name="The Broad Institute Genome Sequencing Center for Infectious Disease"/>
            <person name="Wu L."/>
            <person name="Ma J."/>
        </authorList>
    </citation>
    <scope>NUCLEOTIDE SEQUENCE [LARGE SCALE GENOMIC DNA]</scope>
    <source>
        <strain evidence="9">JCM 4737</strain>
    </source>
</reference>
<dbReference type="EMBL" id="BMVO01000004">
    <property type="protein sequence ID" value="GHA96938.1"/>
    <property type="molecule type" value="Genomic_DNA"/>
</dbReference>
<dbReference type="Gene3D" id="1.20.1080.10">
    <property type="entry name" value="Glycerol uptake facilitator protein"/>
    <property type="match status" value="1"/>
</dbReference>
<dbReference type="PANTHER" id="PTHR19139:SF199">
    <property type="entry name" value="MIP17260P"/>
    <property type="match status" value="1"/>
</dbReference>
<evidence type="ECO:0000256" key="5">
    <source>
        <dbReference type="ARBA" id="ARBA00023136"/>
    </source>
</evidence>
<dbReference type="Proteomes" id="UP000599437">
    <property type="component" value="Unassembled WGS sequence"/>
</dbReference>
<keyword evidence="5 7" id="KW-0472">Membrane</keyword>
<comment type="caution">
    <text evidence="8">The sequence shown here is derived from an EMBL/GenBank/DDBJ whole genome shotgun (WGS) entry which is preliminary data.</text>
</comment>
<protein>
    <submittedName>
        <fullName evidence="8">Uncharacterized protein</fullName>
    </submittedName>
</protein>
<evidence type="ECO:0000256" key="7">
    <source>
        <dbReference type="SAM" id="Phobius"/>
    </source>
</evidence>
<evidence type="ECO:0000256" key="6">
    <source>
        <dbReference type="RuleBase" id="RU000477"/>
    </source>
</evidence>
<accession>A0ABQ3DJA4</accession>
<dbReference type="PANTHER" id="PTHR19139">
    <property type="entry name" value="AQUAPORIN TRANSPORTER"/>
    <property type="match status" value="1"/>
</dbReference>
<evidence type="ECO:0000313" key="8">
    <source>
        <dbReference type="EMBL" id="GHA96938.1"/>
    </source>
</evidence>
<keyword evidence="6" id="KW-0813">Transport</keyword>